<dbReference type="InterPro" id="IPR002938">
    <property type="entry name" value="FAD-bd"/>
</dbReference>
<reference evidence="6 7" key="1">
    <citation type="submission" date="2020-01" db="EMBL/GenBank/DDBJ databases">
        <title>Insect and environment-associated Actinomycetes.</title>
        <authorList>
            <person name="Currrie C."/>
            <person name="Chevrette M."/>
            <person name="Carlson C."/>
            <person name="Stubbendieck R."/>
            <person name="Wendt-Pienkowski E."/>
        </authorList>
    </citation>
    <scope>NUCLEOTIDE SEQUENCE [LARGE SCALE GENOMIC DNA]</scope>
    <source>
        <strain evidence="6 7">SID7754</strain>
    </source>
</reference>
<dbReference type="SUPFAM" id="SSF51905">
    <property type="entry name" value="FAD/NAD(P)-binding domain"/>
    <property type="match status" value="1"/>
</dbReference>
<feature type="compositionally biased region" description="Low complexity" evidence="4">
    <location>
        <begin position="23"/>
        <end position="33"/>
    </location>
</feature>
<dbReference type="Proteomes" id="UP000470520">
    <property type="component" value="Unassembled WGS sequence"/>
</dbReference>
<proteinExistence type="predicted"/>
<keyword evidence="2" id="KW-0285">Flavoprotein</keyword>
<gene>
    <name evidence="6" type="ORF">G3I21_17580</name>
</gene>
<dbReference type="InterPro" id="IPR036188">
    <property type="entry name" value="FAD/NAD-bd_sf"/>
</dbReference>
<dbReference type="PANTHER" id="PTHR43004">
    <property type="entry name" value="TRK SYSTEM POTASSIUM UPTAKE PROTEIN"/>
    <property type="match status" value="1"/>
</dbReference>
<protein>
    <submittedName>
        <fullName evidence="6">NAD(P)-binding protein</fullName>
    </submittedName>
</protein>
<evidence type="ECO:0000259" key="5">
    <source>
        <dbReference type="Pfam" id="PF01494"/>
    </source>
</evidence>
<evidence type="ECO:0000256" key="4">
    <source>
        <dbReference type="SAM" id="MobiDB-lite"/>
    </source>
</evidence>
<comment type="caution">
    <text evidence="6">The sequence shown here is derived from an EMBL/GenBank/DDBJ whole genome shotgun (WGS) entry which is preliminary data.</text>
</comment>
<dbReference type="Gene3D" id="3.40.30.120">
    <property type="match status" value="1"/>
</dbReference>
<evidence type="ECO:0000313" key="7">
    <source>
        <dbReference type="Proteomes" id="UP000470520"/>
    </source>
</evidence>
<evidence type="ECO:0000313" key="6">
    <source>
        <dbReference type="EMBL" id="NEB93479.1"/>
    </source>
</evidence>
<dbReference type="Gene3D" id="3.50.50.60">
    <property type="entry name" value="FAD/NAD(P)-binding domain"/>
    <property type="match status" value="1"/>
</dbReference>
<accession>A0A7K3QU90</accession>
<dbReference type="InterPro" id="IPR050641">
    <property type="entry name" value="RIFMO-like"/>
</dbReference>
<comment type="cofactor">
    <cofactor evidence="1">
        <name>FAD</name>
        <dbReference type="ChEBI" id="CHEBI:57692"/>
    </cofactor>
</comment>
<dbReference type="Gene3D" id="3.30.70.2450">
    <property type="match status" value="1"/>
</dbReference>
<feature type="region of interest" description="Disordered" evidence="4">
    <location>
        <begin position="1"/>
        <end position="37"/>
    </location>
</feature>
<sequence>MSAGATCSSRWPSGTTPPPTRPPCAARSSRPGSKASARWPVWSRVFTKRSPRTGPTVADGTQVLVAGAGPVGLTAAHELARRGLRVRLIDAAPHPATTSRAVATHPRTLETYDQMGVIEEILEQAQQIKAFTMFSQGRRLVRLAADYTSMPTRYPFTAIVEQADTEAVLRAAVARLGVDVEWGTRLTGFSQTTDGVTVTLEHADGSTESAETLWLVGCDGGHSAVRKVLGLPLLGEASETWMLADAPVDVDLPRDSIYWVHTGSQALMMVPFKRGGRWRLLDTTTAAPGTDAAVIADRFTQKLGPGLGRSAKVRTPTWTSVFTFQQRMVPRMGEGRVFVAGDAAHVHSPASGQGMNTGIQEAYNLAWKLALVAQGQAERELLDSYSAERVPVGERLLGSTKKATFLVQLKNAFAPIALPIVFGVIRNLAPLRRKVQREVLGGISGLQLGYPDSPLTRPVATAPGPRPGARASVGAGADPADAGCRAWAEELRDTRWTLAVTQDAVAGAPAANAWLSVRTLCDATEGLGPLADPNGRLRAALGLAPGGWLLVRPDGYVAARGRELTGADLQQALAAAGLRA</sequence>
<feature type="domain" description="FAD-binding" evidence="5">
    <location>
        <begin position="61"/>
        <end position="397"/>
    </location>
</feature>
<dbReference type="AlphaFoldDB" id="A0A7K3QU90"/>
<evidence type="ECO:0000256" key="1">
    <source>
        <dbReference type="ARBA" id="ARBA00001974"/>
    </source>
</evidence>
<name>A0A7K3QU90_9ACTN</name>
<dbReference type="PRINTS" id="PR00420">
    <property type="entry name" value="RNGMNOXGNASE"/>
</dbReference>
<dbReference type="GO" id="GO:0071949">
    <property type="term" value="F:FAD binding"/>
    <property type="evidence" value="ECO:0007669"/>
    <property type="project" value="InterPro"/>
</dbReference>
<evidence type="ECO:0000256" key="3">
    <source>
        <dbReference type="ARBA" id="ARBA00022827"/>
    </source>
</evidence>
<dbReference type="EMBL" id="JAAGMR010000206">
    <property type="protein sequence ID" value="NEB93479.1"/>
    <property type="molecule type" value="Genomic_DNA"/>
</dbReference>
<dbReference type="Pfam" id="PF01494">
    <property type="entry name" value="FAD_binding_3"/>
    <property type="match status" value="1"/>
</dbReference>
<dbReference type="PANTHER" id="PTHR43004:SF19">
    <property type="entry name" value="BINDING MONOOXYGENASE, PUTATIVE (JCVI)-RELATED"/>
    <property type="match status" value="1"/>
</dbReference>
<dbReference type="GO" id="GO:0016709">
    <property type="term" value="F:oxidoreductase activity, acting on paired donors, with incorporation or reduction of molecular oxygen, NAD(P)H as one donor, and incorporation of one atom of oxygen"/>
    <property type="evidence" value="ECO:0007669"/>
    <property type="project" value="UniProtKB-ARBA"/>
</dbReference>
<organism evidence="6 7">
    <name type="scientific">Streptomyces bauhiniae</name>
    <dbReference type="NCBI Taxonomy" id="2340725"/>
    <lineage>
        <taxon>Bacteria</taxon>
        <taxon>Bacillati</taxon>
        <taxon>Actinomycetota</taxon>
        <taxon>Actinomycetes</taxon>
        <taxon>Kitasatosporales</taxon>
        <taxon>Streptomycetaceae</taxon>
        <taxon>Streptomyces</taxon>
    </lineage>
</organism>
<evidence type="ECO:0000256" key="2">
    <source>
        <dbReference type="ARBA" id="ARBA00022630"/>
    </source>
</evidence>
<keyword evidence="3" id="KW-0274">FAD</keyword>